<evidence type="ECO:0000313" key="2">
    <source>
        <dbReference type="EMBL" id="VUZ51316.1"/>
    </source>
</evidence>
<accession>A0A564YVX7</accession>
<organism evidence="2 3">
    <name type="scientific">Hymenolepis diminuta</name>
    <name type="common">Rat tapeworm</name>
    <dbReference type="NCBI Taxonomy" id="6216"/>
    <lineage>
        <taxon>Eukaryota</taxon>
        <taxon>Metazoa</taxon>
        <taxon>Spiralia</taxon>
        <taxon>Lophotrochozoa</taxon>
        <taxon>Platyhelminthes</taxon>
        <taxon>Cestoda</taxon>
        <taxon>Eucestoda</taxon>
        <taxon>Cyclophyllidea</taxon>
        <taxon>Hymenolepididae</taxon>
        <taxon>Hymenolepis</taxon>
    </lineage>
</organism>
<evidence type="ECO:0000313" key="3">
    <source>
        <dbReference type="Proteomes" id="UP000321570"/>
    </source>
</evidence>
<protein>
    <submittedName>
        <fullName evidence="2">Uncharacterized protein</fullName>
    </submittedName>
</protein>
<gene>
    <name evidence="2" type="ORF">WMSIL1_LOCUS10108</name>
</gene>
<dbReference type="Proteomes" id="UP000321570">
    <property type="component" value="Unassembled WGS sequence"/>
</dbReference>
<reference evidence="2 3" key="1">
    <citation type="submission" date="2019-07" db="EMBL/GenBank/DDBJ databases">
        <authorList>
            <person name="Jastrzebski P J."/>
            <person name="Paukszto L."/>
            <person name="Jastrzebski P J."/>
        </authorList>
    </citation>
    <scope>NUCLEOTIDE SEQUENCE [LARGE SCALE GENOMIC DNA]</scope>
    <source>
        <strain evidence="2 3">WMS-il1</strain>
    </source>
</reference>
<feature type="region of interest" description="Disordered" evidence="1">
    <location>
        <begin position="77"/>
        <end position="97"/>
    </location>
</feature>
<feature type="compositionally biased region" description="Polar residues" evidence="1">
    <location>
        <begin position="83"/>
        <end position="97"/>
    </location>
</feature>
<feature type="non-terminal residue" evidence="2">
    <location>
        <position position="1"/>
    </location>
</feature>
<dbReference type="EMBL" id="CABIJS010000443">
    <property type="protein sequence ID" value="VUZ51316.1"/>
    <property type="molecule type" value="Genomic_DNA"/>
</dbReference>
<evidence type="ECO:0000256" key="1">
    <source>
        <dbReference type="SAM" id="MobiDB-lite"/>
    </source>
</evidence>
<dbReference type="AlphaFoldDB" id="A0A564YVX7"/>
<proteinExistence type="predicted"/>
<keyword evidence="3" id="KW-1185">Reference proteome</keyword>
<sequence>TADLIKGTGTIRFIFGPHLIILKKVHRKKWLTVQPSVTNNGSAYPDNERSSSLLMPVLLTPVNLKRQNGIIVHLNTKSDDINGRQNTNNSKVKFNSS</sequence>
<name>A0A564YVX7_HYMDI</name>